<dbReference type="RefSeq" id="XP_068357588.1">
    <property type="nucleotide sequence ID" value="XM_068493046.1"/>
</dbReference>
<dbReference type="Gene3D" id="1.25.10.10">
    <property type="entry name" value="Leucine-rich Repeat Variant"/>
    <property type="match status" value="1"/>
</dbReference>
<dbReference type="AlphaFoldDB" id="A0A1J4K3X2"/>
<gene>
    <name evidence="2" type="ORF">TRFO_06357</name>
</gene>
<dbReference type="InterPro" id="IPR051023">
    <property type="entry name" value="PP2A_Regulatory_Subunit_A"/>
</dbReference>
<comment type="caution">
    <text evidence="2">The sequence shown here is derived from an EMBL/GenBank/DDBJ whole genome shotgun (WGS) entry which is preliminary data.</text>
</comment>
<reference evidence="2" key="1">
    <citation type="submission" date="2016-10" db="EMBL/GenBank/DDBJ databases">
        <authorList>
            <person name="Benchimol M."/>
            <person name="Almeida L.G."/>
            <person name="Vasconcelos A.T."/>
            <person name="Perreira-Neves A."/>
            <person name="Rosa I.A."/>
            <person name="Tasca T."/>
            <person name="Bogo M.R."/>
            <person name="de Souza W."/>
        </authorList>
    </citation>
    <scope>NUCLEOTIDE SEQUENCE [LARGE SCALE GENOMIC DNA]</scope>
    <source>
        <strain evidence="2">K</strain>
    </source>
</reference>
<keyword evidence="1" id="KW-0677">Repeat</keyword>
<proteinExistence type="predicted"/>
<evidence type="ECO:0008006" key="4">
    <source>
        <dbReference type="Google" id="ProtNLM"/>
    </source>
</evidence>
<dbReference type="GeneID" id="94827750"/>
<dbReference type="EMBL" id="MLAK01000793">
    <property type="protein sequence ID" value="OHT04452.1"/>
    <property type="molecule type" value="Genomic_DNA"/>
</dbReference>
<dbReference type="VEuPathDB" id="TrichDB:TRFO_06357"/>
<protein>
    <recommendedName>
        <fullName evidence="4">HEAT repeat family protein</fullName>
    </recommendedName>
</protein>
<dbReference type="GO" id="GO:0005634">
    <property type="term" value="C:nucleus"/>
    <property type="evidence" value="ECO:0007669"/>
    <property type="project" value="TreeGrafter"/>
</dbReference>
<evidence type="ECO:0000313" key="3">
    <source>
        <dbReference type="Proteomes" id="UP000179807"/>
    </source>
</evidence>
<dbReference type="InterPro" id="IPR016024">
    <property type="entry name" value="ARM-type_fold"/>
</dbReference>
<dbReference type="GO" id="GO:0019888">
    <property type="term" value="F:protein phosphatase regulator activity"/>
    <property type="evidence" value="ECO:0007669"/>
    <property type="project" value="TreeGrafter"/>
</dbReference>
<dbReference type="OrthoDB" id="340346at2759"/>
<organism evidence="2 3">
    <name type="scientific">Tritrichomonas foetus</name>
    <dbReference type="NCBI Taxonomy" id="1144522"/>
    <lineage>
        <taxon>Eukaryota</taxon>
        <taxon>Metamonada</taxon>
        <taxon>Parabasalia</taxon>
        <taxon>Tritrichomonadida</taxon>
        <taxon>Tritrichomonadidae</taxon>
        <taxon>Tritrichomonas</taxon>
    </lineage>
</organism>
<dbReference type="Proteomes" id="UP000179807">
    <property type="component" value="Unassembled WGS sequence"/>
</dbReference>
<dbReference type="PANTHER" id="PTHR10648">
    <property type="entry name" value="SERINE/THREONINE-PROTEIN PHOSPHATASE PP2A 65 KDA REGULATORY SUBUNIT"/>
    <property type="match status" value="1"/>
</dbReference>
<dbReference type="PANTHER" id="PTHR10648:SF4">
    <property type="entry name" value="PROTEIN PHOSPHATASE 2 (FORMERLY 2A), REGULATORY SUBUNIT A, BETA ISOFORM-RELATED"/>
    <property type="match status" value="1"/>
</dbReference>
<dbReference type="SUPFAM" id="SSF48371">
    <property type="entry name" value="ARM repeat"/>
    <property type="match status" value="1"/>
</dbReference>
<dbReference type="InterPro" id="IPR011989">
    <property type="entry name" value="ARM-like"/>
</dbReference>
<dbReference type="GO" id="GO:0005829">
    <property type="term" value="C:cytosol"/>
    <property type="evidence" value="ECO:0007669"/>
    <property type="project" value="TreeGrafter"/>
</dbReference>
<accession>A0A1J4K3X2</accession>
<dbReference type="GO" id="GO:0000159">
    <property type="term" value="C:protein phosphatase type 2A complex"/>
    <property type="evidence" value="ECO:0007669"/>
    <property type="project" value="TreeGrafter"/>
</dbReference>
<sequence length="508" mass="56492">MISVFAKNHLSIMEKVTKMSTANSVFELFDLAISSEESHQLEFVNHIPDILTTFEKDWLRTNFLPFLVTWLPNNNIKIVKALLPFIPQIASSVGGLEDISPLVESILSSDNPEIRKSLAPLLTKIHHDPTSKAFLSNLTKSSYDCVRAFVPSIITLVGNENYQRDLVGPLVYDVSFKVRFATAKLIKSLKSQTLAYQIALTLTDDLHAQIRAVIPVASAKRSFLITHITPKLMADHDWSVRASVAQQLVHCKEHKEALKHCVTLAGDGVWQVKLCALRSIATISAKVKEVPKGKKLIPILIDIIKFPQQSLKKIVIDTFLALHSKIKSSISTASIVNDVILQQPPQVKLHFLTQIVNQKQTKLVKLIKPKLLELIDSLSHNDQWRVRLGAVSLLTGLNIDDQLLHQLSDLCLSMIDDEAAPVREAASVQLAQFILPSSENGSVPSVVKKLIKSDTFRKRQAAILIMKTLIEKSKGDAVRETLLPHIQKLTKDPCSNVVTYAQAALKTL</sequence>
<keyword evidence="3" id="KW-1185">Reference proteome</keyword>
<evidence type="ECO:0000256" key="1">
    <source>
        <dbReference type="ARBA" id="ARBA00022737"/>
    </source>
</evidence>
<evidence type="ECO:0000313" key="2">
    <source>
        <dbReference type="EMBL" id="OHT04452.1"/>
    </source>
</evidence>
<name>A0A1J4K3X2_9EUKA</name>